<evidence type="ECO:0000256" key="5">
    <source>
        <dbReference type="ARBA" id="ARBA00023004"/>
    </source>
</evidence>
<proteinExistence type="inferred from homology"/>
<dbReference type="InterPro" id="IPR002888">
    <property type="entry name" value="2Fe-2S-bd"/>
</dbReference>
<feature type="domain" description="FAD-binding PCMH-type" evidence="7">
    <location>
        <begin position="145"/>
        <end position="343"/>
    </location>
</feature>
<keyword evidence="5" id="KW-0408">Iron</keyword>
<keyword evidence="3" id="KW-0479">Metal-binding</keyword>
<dbReference type="EMBL" id="SHKX01000012">
    <property type="protein sequence ID" value="RZU45114.1"/>
    <property type="molecule type" value="Genomic_DNA"/>
</dbReference>
<dbReference type="InterPro" id="IPR016208">
    <property type="entry name" value="Ald_Oxase/xanthine_DH-like"/>
</dbReference>
<evidence type="ECO:0000313" key="9">
    <source>
        <dbReference type="Proteomes" id="UP000292423"/>
    </source>
</evidence>
<dbReference type="Gene3D" id="3.30.465.10">
    <property type="match status" value="1"/>
</dbReference>
<dbReference type="Gene3D" id="3.10.20.30">
    <property type="match status" value="1"/>
</dbReference>
<dbReference type="GO" id="GO:0005506">
    <property type="term" value="F:iron ion binding"/>
    <property type="evidence" value="ECO:0007669"/>
    <property type="project" value="InterPro"/>
</dbReference>
<dbReference type="GO" id="GO:0071949">
    <property type="term" value="F:FAD binding"/>
    <property type="evidence" value="ECO:0007669"/>
    <property type="project" value="InterPro"/>
</dbReference>
<dbReference type="SUPFAM" id="SSF56176">
    <property type="entry name" value="FAD-binding/transporter-associated domain-like"/>
    <property type="match status" value="1"/>
</dbReference>
<dbReference type="InterPro" id="IPR005107">
    <property type="entry name" value="CO_DH_flav_C"/>
</dbReference>
<dbReference type="InterPro" id="IPR006058">
    <property type="entry name" value="2Fe2S_fd_BS"/>
</dbReference>
<accession>A0A4Q7Z530</accession>
<dbReference type="PANTHER" id="PTHR11908:SF132">
    <property type="entry name" value="ALDEHYDE OXIDASE 1-RELATED"/>
    <property type="match status" value="1"/>
</dbReference>
<evidence type="ECO:0000256" key="1">
    <source>
        <dbReference type="ARBA" id="ARBA00006849"/>
    </source>
</evidence>
<name>A0A4Q7Z530_9GAMM</name>
<keyword evidence="2" id="KW-0500">Molybdenum</keyword>
<dbReference type="InterPro" id="IPR036884">
    <property type="entry name" value="2Fe-2S-bd_dom_sf"/>
</dbReference>
<evidence type="ECO:0000256" key="2">
    <source>
        <dbReference type="ARBA" id="ARBA00022505"/>
    </source>
</evidence>
<dbReference type="OrthoDB" id="9775084at2"/>
<dbReference type="Pfam" id="PF03450">
    <property type="entry name" value="CO_deh_flav_C"/>
    <property type="match status" value="1"/>
</dbReference>
<organism evidence="8 9">
    <name type="scientific">Fluviicoccus keumensis</name>
    <dbReference type="NCBI Taxonomy" id="1435465"/>
    <lineage>
        <taxon>Bacteria</taxon>
        <taxon>Pseudomonadati</taxon>
        <taxon>Pseudomonadota</taxon>
        <taxon>Gammaproteobacteria</taxon>
        <taxon>Moraxellales</taxon>
        <taxon>Moraxellaceae</taxon>
        <taxon>Fluviicoccus</taxon>
    </lineage>
</organism>
<keyword evidence="9" id="KW-1185">Reference proteome</keyword>
<evidence type="ECO:0000313" key="8">
    <source>
        <dbReference type="EMBL" id="RZU45114.1"/>
    </source>
</evidence>
<dbReference type="PROSITE" id="PS00197">
    <property type="entry name" value="2FE2S_FER_1"/>
    <property type="match status" value="1"/>
</dbReference>
<reference evidence="8 9" key="1">
    <citation type="submission" date="2019-02" db="EMBL/GenBank/DDBJ databases">
        <title>Genomic Encyclopedia of Type Strains, Phase IV (KMG-IV): sequencing the most valuable type-strain genomes for metagenomic binning, comparative biology and taxonomic classification.</title>
        <authorList>
            <person name="Goeker M."/>
        </authorList>
    </citation>
    <scope>NUCLEOTIDE SEQUENCE [LARGE SCALE GENOMIC DNA]</scope>
    <source>
        <strain evidence="8 9">DSM 105135</strain>
    </source>
</reference>
<dbReference type="SUPFAM" id="SSF47741">
    <property type="entry name" value="CO dehydrogenase ISP C-domain like"/>
    <property type="match status" value="1"/>
</dbReference>
<dbReference type="Pfam" id="PF00941">
    <property type="entry name" value="FAD_binding_5"/>
    <property type="match status" value="1"/>
</dbReference>
<evidence type="ECO:0000259" key="6">
    <source>
        <dbReference type="PROSITE" id="PS51085"/>
    </source>
</evidence>
<dbReference type="InterPro" id="IPR012675">
    <property type="entry name" value="Beta-grasp_dom_sf"/>
</dbReference>
<dbReference type="GO" id="GO:0016491">
    <property type="term" value="F:oxidoreductase activity"/>
    <property type="evidence" value="ECO:0007669"/>
    <property type="project" value="UniProtKB-KW"/>
</dbReference>
<dbReference type="InterPro" id="IPR016169">
    <property type="entry name" value="FAD-bd_PCMH_sub2"/>
</dbReference>
<evidence type="ECO:0000256" key="4">
    <source>
        <dbReference type="ARBA" id="ARBA00023002"/>
    </source>
</evidence>
<dbReference type="GO" id="GO:0051537">
    <property type="term" value="F:2 iron, 2 sulfur cluster binding"/>
    <property type="evidence" value="ECO:0007669"/>
    <property type="project" value="InterPro"/>
</dbReference>
<comment type="caution">
    <text evidence="8">The sequence shown here is derived from an EMBL/GenBank/DDBJ whole genome shotgun (WGS) entry which is preliminary data.</text>
</comment>
<dbReference type="InterPro" id="IPR016166">
    <property type="entry name" value="FAD-bd_PCMH"/>
</dbReference>
<dbReference type="SMART" id="SM01092">
    <property type="entry name" value="CO_deh_flav_C"/>
    <property type="match status" value="1"/>
</dbReference>
<dbReference type="Gene3D" id="1.10.150.120">
    <property type="entry name" value="[2Fe-2S]-binding domain"/>
    <property type="match status" value="1"/>
</dbReference>
<comment type="similarity">
    <text evidence="1">Belongs to the xanthine dehydrogenase family.</text>
</comment>
<dbReference type="SUPFAM" id="SSF54292">
    <property type="entry name" value="2Fe-2S ferredoxin-like"/>
    <property type="match status" value="1"/>
</dbReference>
<dbReference type="PANTHER" id="PTHR11908">
    <property type="entry name" value="XANTHINE DEHYDROGENASE"/>
    <property type="match status" value="1"/>
</dbReference>
<protein>
    <submittedName>
        <fullName evidence="8">Xanthine dehydrogenase small subunit</fullName>
    </submittedName>
</protein>
<dbReference type="InterPro" id="IPR036010">
    <property type="entry name" value="2Fe-2S_ferredoxin-like_sf"/>
</dbReference>
<evidence type="ECO:0000256" key="3">
    <source>
        <dbReference type="ARBA" id="ARBA00022723"/>
    </source>
</evidence>
<dbReference type="InterPro" id="IPR036318">
    <property type="entry name" value="FAD-bd_PCMH-like_sf"/>
</dbReference>
<dbReference type="Gene3D" id="3.30.390.50">
    <property type="entry name" value="CO dehydrogenase flavoprotein, C-terminal domain"/>
    <property type="match status" value="1"/>
</dbReference>
<dbReference type="InterPro" id="IPR036683">
    <property type="entry name" value="CO_DH_flav_C_dom_sf"/>
</dbReference>
<dbReference type="InterPro" id="IPR002346">
    <property type="entry name" value="Mopterin_DH_FAD-bd"/>
</dbReference>
<feature type="domain" description="2Fe-2S ferredoxin-type" evidence="6">
    <location>
        <begin position="1"/>
        <end position="85"/>
    </location>
</feature>
<dbReference type="Pfam" id="PF01799">
    <property type="entry name" value="Fer2_2"/>
    <property type="match status" value="1"/>
</dbReference>
<dbReference type="AlphaFoldDB" id="A0A4Q7Z530"/>
<gene>
    <name evidence="8" type="ORF">EV700_1926</name>
</gene>
<dbReference type="SUPFAM" id="SSF55447">
    <property type="entry name" value="CO dehydrogenase flavoprotein C-terminal domain-like"/>
    <property type="match status" value="1"/>
</dbReference>
<dbReference type="RefSeq" id="WP_130413141.1">
    <property type="nucleotide sequence ID" value="NZ_SHKX01000012.1"/>
</dbReference>
<keyword evidence="4" id="KW-0560">Oxidoreductase</keyword>
<dbReference type="PROSITE" id="PS51085">
    <property type="entry name" value="2FE2S_FER_2"/>
    <property type="match status" value="1"/>
</dbReference>
<dbReference type="PROSITE" id="PS51387">
    <property type="entry name" value="FAD_PCMH"/>
    <property type="match status" value="1"/>
</dbReference>
<evidence type="ECO:0000259" key="7">
    <source>
        <dbReference type="PROSITE" id="PS51387"/>
    </source>
</evidence>
<dbReference type="Proteomes" id="UP000292423">
    <property type="component" value="Unassembled WGS sequence"/>
</dbReference>
<dbReference type="InterPro" id="IPR001041">
    <property type="entry name" value="2Fe-2S_ferredoxin-type"/>
</dbReference>
<sequence length="464" mass="49378">MLLIINDNTDISLPEKPIPLLDFLREKLTLTAAKPGCGTGDCGSCLVLVGEIEPGQTQPRYRAVNSCLISTAQLDGCHVITPEGLNGAELTPVQRALVQQGAVQCGYCTPGLTVALTAALLEGGPTVGAAEGNLCRCTGYAAIRRSCHALDSQFPSRPRTLAEAVEAGLLTDGVALASRQLKAQVAEALPASVTFAVWAGNTDHGVQHAYGEDRRPAVRIHHVPSLRRIQAHEDVIVIGAAVTIHELQQDALIREAWAPLSLFLTRFASPSIRHQATVGGNLVNASPVADLAVALLALDAELVLASGADERYCRLADFYRGYHLTALRPHEILTAVRIPRNRDGQTVLHLEKVAKRELDDIATVNSAFSVTGGLPGCLGEVRFSAGGVAPFPRLLAGTSAFLGGKPVSVTMVREAMRRLDAEISPIDDVRGSAAYKRRLLKHLLAAHVAGLYPELSVEDCLHDS</sequence>